<gene>
    <name evidence="3" type="ORF">QE152_g25060</name>
</gene>
<dbReference type="Pfam" id="PF00098">
    <property type="entry name" value="zf-CCHC"/>
    <property type="match status" value="2"/>
</dbReference>
<dbReference type="PROSITE" id="PS50158">
    <property type="entry name" value="ZF_CCHC"/>
    <property type="match status" value="2"/>
</dbReference>
<dbReference type="InterPro" id="IPR001878">
    <property type="entry name" value="Znf_CCHC"/>
</dbReference>
<keyword evidence="4" id="KW-1185">Reference proteome</keyword>
<dbReference type="Proteomes" id="UP001458880">
    <property type="component" value="Unassembled WGS sequence"/>
</dbReference>
<evidence type="ECO:0000259" key="2">
    <source>
        <dbReference type="PROSITE" id="PS50158"/>
    </source>
</evidence>
<keyword evidence="1" id="KW-0479">Metal-binding</keyword>
<evidence type="ECO:0000313" key="3">
    <source>
        <dbReference type="EMBL" id="KAK9712099.1"/>
    </source>
</evidence>
<dbReference type="InterPro" id="IPR036875">
    <property type="entry name" value="Znf_CCHC_sf"/>
</dbReference>
<dbReference type="GO" id="GO:0003676">
    <property type="term" value="F:nucleic acid binding"/>
    <property type="evidence" value="ECO:0007669"/>
    <property type="project" value="InterPro"/>
</dbReference>
<accession>A0AAW1K1R4</accession>
<organism evidence="3 4">
    <name type="scientific">Popillia japonica</name>
    <name type="common">Japanese beetle</name>
    <dbReference type="NCBI Taxonomy" id="7064"/>
    <lineage>
        <taxon>Eukaryota</taxon>
        <taxon>Metazoa</taxon>
        <taxon>Ecdysozoa</taxon>
        <taxon>Arthropoda</taxon>
        <taxon>Hexapoda</taxon>
        <taxon>Insecta</taxon>
        <taxon>Pterygota</taxon>
        <taxon>Neoptera</taxon>
        <taxon>Endopterygota</taxon>
        <taxon>Coleoptera</taxon>
        <taxon>Polyphaga</taxon>
        <taxon>Scarabaeiformia</taxon>
        <taxon>Scarabaeidae</taxon>
        <taxon>Rutelinae</taxon>
        <taxon>Popillia</taxon>
    </lineage>
</organism>
<dbReference type="SUPFAM" id="SSF57756">
    <property type="entry name" value="Retrovirus zinc finger-like domains"/>
    <property type="match status" value="1"/>
</dbReference>
<dbReference type="InterPro" id="IPR051714">
    <property type="entry name" value="Znf_CCHC_NABP"/>
</dbReference>
<dbReference type="SMART" id="SM00343">
    <property type="entry name" value="ZnF_C2HC"/>
    <property type="match status" value="2"/>
</dbReference>
<evidence type="ECO:0000313" key="4">
    <source>
        <dbReference type="Proteomes" id="UP001458880"/>
    </source>
</evidence>
<dbReference type="GO" id="GO:0008270">
    <property type="term" value="F:zinc ion binding"/>
    <property type="evidence" value="ECO:0007669"/>
    <property type="project" value="UniProtKB-KW"/>
</dbReference>
<keyword evidence="1" id="KW-0862">Zinc</keyword>
<dbReference type="Gene3D" id="4.10.60.10">
    <property type="entry name" value="Zinc finger, CCHC-type"/>
    <property type="match status" value="2"/>
</dbReference>
<feature type="domain" description="CCHC-type" evidence="2">
    <location>
        <begin position="214"/>
        <end position="229"/>
    </location>
</feature>
<dbReference type="AlphaFoldDB" id="A0AAW1K1R4"/>
<evidence type="ECO:0000256" key="1">
    <source>
        <dbReference type="PROSITE-ProRule" id="PRU00047"/>
    </source>
</evidence>
<reference evidence="3 4" key="1">
    <citation type="journal article" date="2024" name="BMC Genomics">
        <title>De novo assembly and annotation of Popillia japonica's genome with initial clues to its potential as an invasive pest.</title>
        <authorList>
            <person name="Cucini C."/>
            <person name="Boschi S."/>
            <person name="Funari R."/>
            <person name="Cardaioli E."/>
            <person name="Iannotti N."/>
            <person name="Marturano G."/>
            <person name="Paoli F."/>
            <person name="Bruttini M."/>
            <person name="Carapelli A."/>
            <person name="Frati F."/>
            <person name="Nardi F."/>
        </authorList>
    </citation>
    <scope>NUCLEOTIDE SEQUENCE [LARGE SCALE GENOMIC DNA]</scope>
    <source>
        <strain evidence="3">DMR45628</strain>
    </source>
</reference>
<name>A0AAW1K1R4_POPJA</name>
<dbReference type="EMBL" id="JASPKY010000268">
    <property type="protein sequence ID" value="KAK9712099.1"/>
    <property type="molecule type" value="Genomic_DNA"/>
</dbReference>
<feature type="domain" description="CCHC-type" evidence="2">
    <location>
        <begin position="193"/>
        <end position="207"/>
    </location>
</feature>
<keyword evidence="1" id="KW-0863">Zinc-finger</keyword>
<comment type="caution">
    <text evidence="3">The sequence shown here is derived from an EMBL/GenBank/DDBJ whole genome shotgun (WGS) entry which is preliminary data.</text>
</comment>
<proteinExistence type="predicted"/>
<sequence length="331" mass="37768">MLLQQNATLMELIKQREPHRNNVNFSIIPDINSCFIDFDGEKGPSDARHWLKKIDSSALLHNWSETITFEAARSHLKGAAAAWYKEKDIDSWQEFKPFRCRSPEETKDQLIVGLYSKDFCDFLLSKSHLDADHLYHDTLRFERIHNDRIERITKSKAQTYVKKPEQAYPKNTVASNTETGLGGHRKIENSKQCFRCKQVGHYSINCPGKPKIICYNCNGEGHISKNCTKPKRQGYSIVKEEVRTIGSTNSDIAVQKYHKEIEINNNKHTAIIDQGSSDQGSSVCTIKATVALMHDYKILKDVTKLIGFGDKNNYVNAPGYIEVAIKIDDHH</sequence>
<dbReference type="PANTHER" id="PTHR23002">
    <property type="entry name" value="ZINC FINGER CCHC DOMAIN CONTAINING PROTEIN"/>
    <property type="match status" value="1"/>
</dbReference>
<protein>
    <submittedName>
        <fullName evidence="3">Zinc knuckle</fullName>
    </submittedName>
</protein>